<dbReference type="AlphaFoldDB" id="A0A2R4NF94"/>
<name>A0A2R4NF94_KLEPN</name>
<reference evidence="1" key="1">
    <citation type="submission" date="2017-10" db="EMBL/GenBank/DDBJ databases">
        <title>Complete sequence of pD610-HI2.</title>
        <authorList>
            <person name="Jiang X."/>
            <person name="Feng J."/>
            <person name="Zeng L."/>
            <person name="Zhang D."/>
            <person name="Zhan Z."/>
            <person name="Zhao Y."/>
            <person name="Luo W."/>
            <person name="Zhou D."/>
        </authorList>
    </citation>
    <scope>NUCLEOTIDE SEQUENCE</scope>
    <source>
        <strain evidence="1">D610</strain>
        <plasmid evidence="1">pD610-HI2</plasmid>
    </source>
</reference>
<dbReference type="EMBL" id="MG288680">
    <property type="protein sequence ID" value="AVX34833.1"/>
    <property type="molecule type" value="Genomic_DNA"/>
</dbReference>
<protein>
    <submittedName>
        <fullName evidence="1">Uncharacterized protein</fullName>
    </submittedName>
</protein>
<organism evidence="1">
    <name type="scientific">Klebsiella pneumoniae</name>
    <dbReference type="NCBI Taxonomy" id="573"/>
    <lineage>
        <taxon>Bacteria</taxon>
        <taxon>Pseudomonadati</taxon>
        <taxon>Pseudomonadota</taxon>
        <taxon>Gammaproteobacteria</taxon>
        <taxon>Enterobacterales</taxon>
        <taxon>Enterobacteriaceae</taxon>
        <taxon>Klebsiella/Raoultella group</taxon>
        <taxon>Klebsiella</taxon>
        <taxon>Klebsiella pneumoniae complex</taxon>
    </lineage>
</organism>
<keyword evidence="1" id="KW-0614">Plasmid</keyword>
<geneLocation type="plasmid" evidence="1">
    <name>pD610-HI2</name>
</geneLocation>
<accession>A0A2R4NF94</accession>
<sequence>MIAIVLPDKPVVLPTCVFPLSIAGNDLWIADVKLPCDIKLDTGRYLHEIGQEGSQKAGSCELKGNSQPVMPAPTQVDESKVSLIKMKIPCQLDLVWLCGITPVVLCLFVGQKISSHHASFRKRVFCSLFNRLKCYEF</sequence>
<evidence type="ECO:0000313" key="1">
    <source>
        <dbReference type="EMBL" id="AVX34833.1"/>
    </source>
</evidence>
<proteinExistence type="predicted"/>